<organism evidence="3 4">
    <name type="scientific">Paracoccus halophilus</name>
    <dbReference type="NCBI Taxonomy" id="376733"/>
    <lineage>
        <taxon>Bacteria</taxon>
        <taxon>Pseudomonadati</taxon>
        <taxon>Pseudomonadota</taxon>
        <taxon>Alphaproteobacteria</taxon>
        <taxon>Rhodobacterales</taxon>
        <taxon>Paracoccaceae</taxon>
        <taxon>Paracoccus</taxon>
    </lineage>
</organism>
<dbReference type="AlphaFoldDB" id="A0A1I0ST94"/>
<dbReference type="InterPro" id="IPR003010">
    <property type="entry name" value="C-N_Hydrolase"/>
</dbReference>
<dbReference type="CDD" id="cd07574">
    <property type="entry name" value="nitrilase_Rim1_like"/>
    <property type="match status" value="1"/>
</dbReference>
<sequence>MTRIVRIASAAYPIDWFEGFDAYRAKITRWVQEAADCDLLVFPEYGAMELASLGGLEIAADLEASLHEVARHAPARDTLHAELAAAHGLHILAASGPAFEGSRPVNRAVLFGPQGRIGHQDKQIMTRFEREEWHVTGAPGLRVLDTPLGRLGVLICYDAEFPLLARALAEAGVEIILTPSCTDTVAGFNRVRVGAMARALESQCVVVHSPTVGNVAWNPAIDENRGRAAIYAPSDGFWPESGVVAEGEMDVPGWVKASVDLDLVAESRRNGRVLPFRDWAESVQSRLVD</sequence>
<dbReference type="InterPro" id="IPR050345">
    <property type="entry name" value="Aliph_Amidase/BUP"/>
</dbReference>
<evidence type="ECO:0000313" key="3">
    <source>
        <dbReference type="EMBL" id="SFA42719.1"/>
    </source>
</evidence>
<dbReference type="SUPFAM" id="SSF56317">
    <property type="entry name" value="Carbon-nitrogen hydrolase"/>
    <property type="match status" value="1"/>
</dbReference>
<dbReference type="Pfam" id="PF00795">
    <property type="entry name" value="CN_hydrolase"/>
    <property type="match status" value="1"/>
</dbReference>
<reference evidence="3 4" key="1">
    <citation type="submission" date="2016-10" db="EMBL/GenBank/DDBJ databases">
        <authorList>
            <person name="de Groot N.N."/>
        </authorList>
    </citation>
    <scope>NUCLEOTIDE SEQUENCE [LARGE SCALE GENOMIC DNA]</scope>
    <source>
        <strain evidence="3 4">CGMCC 1.6117</strain>
    </source>
</reference>
<keyword evidence="1 3" id="KW-0378">Hydrolase</keyword>
<dbReference type="RefSeq" id="WP_052081195.1">
    <property type="nucleotide sequence ID" value="NZ_FOJO01000002.1"/>
</dbReference>
<evidence type="ECO:0000313" key="4">
    <source>
        <dbReference type="Proteomes" id="UP000182312"/>
    </source>
</evidence>
<name>A0A1I0ST94_9RHOB</name>
<dbReference type="Proteomes" id="UP000182312">
    <property type="component" value="Unassembled WGS sequence"/>
</dbReference>
<dbReference type="PANTHER" id="PTHR43674">
    <property type="entry name" value="NITRILASE C965.09-RELATED"/>
    <property type="match status" value="1"/>
</dbReference>
<gene>
    <name evidence="3" type="ORF">SAMN04487972_102350</name>
</gene>
<proteinExistence type="predicted"/>
<evidence type="ECO:0000259" key="2">
    <source>
        <dbReference type="PROSITE" id="PS50263"/>
    </source>
</evidence>
<dbReference type="PROSITE" id="PS50263">
    <property type="entry name" value="CN_HYDROLASE"/>
    <property type="match status" value="1"/>
</dbReference>
<dbReference type="InterPro" id="IPR036526">
    <property type="entry name" value="C-N_Hydrolase_sf"/>
</dbReference>
<feature type="domain" description="CN hydrolase" evidence="2">
    <location>
        <begin position="5"/>
        <end position="261"/>
    </location>
</feature>
<accession>A0A1I0ST94</accession>
<dbReference type="GO" id="GO:0016811">
    <property type="term" value="F:hydrolase activity, acting on carbon-nitrogen (but not peptide) bonds, in linear amides"/>
    <property type="evidence" value="ECO:0007669"/>
    <property type="project" value="TreeGrafter"/>
</dbReference>
<protein>
    <submittedName>
        <fullName evidence="3">Predicted amidohydrolase</fullName>
    </submittedName>
</protein>
<dbReference type="EMBL" id="FOJO01000002">
    <property type="protein sequence ID" value="SFA42719.1"/>
    <property type="molecule type" value="Genomic_DNA"/>
</dbReference>
<evidence type="ECO:0000256" key="1">
    <source>
        <dbReference type="ARBA" id="ARBA00022801"/>
    </source>
</evidence>
<dbReference type="Gene3D" id="3.60.110.10">
    <property type="entry name" value="Carbon-nitrogen hydrolase"/>
    <property type="match status" value="1"/>
</dbReference>
<dbReference type="PANTHER" id="PTHR43674:SF2">
    <property type="entry name" value="BETA-UREIDOPROPIONASE"/>
    <property type="match status" value="1"/>
</dbReference>